<accession>A0A3G1L0L0</accession>
<gene>
    <name evidence="1" type="ORF">DCMF_28590</name>
</gene>
<sequence>MFGYIRLHKDELKIREYYHFRAYYCGLCMELKQRYGQMSRFLLNYDVTFLGLFLSSLTCTREKTALKKCFLHPVKKRPVIVDNTWLSYAADVNILLAYHNIKDNWADDRSPAARSGLVLLGKAYREAARLHPEIDQLIDEQTRELSRLEQEKSPHIDAAADTFAKILENICPTGGLQESAAKAVKWLCYNLGKWIYLIDAFDDLPEDIKKERYNPFLYGFHYQGEACEKFQESIRPKAEFLLTYSLSQIAASYQLLDMPANRGILENIIYLGMNRQTDHVLNRRSCGKSEKKLLRNSWCQGECFERRDS</sequence>
<name>A0A3G1L0L0_FORW1</name>
<dbReference type="EMBL" id="CP017634">
    <property type="protein sequence ID" value="ATW28188.1"/>
    <property type="molecule type" value="Genomic_DNA"/>
</dbReference>
<evidence type="ECO:0000313" key="1">
    <source>
        <dbReference type="EMBL" id="ATW28188.1"/>
    </source>
</evidence>
<protein>
    <submittedName>
        <fullName evidence="1">Uncharacterized protein</fullName>
    </submittedName>
</protein>
<dbReference type="InterPro" id="IPR043740">
    <property type="entry name" value="DUF5685"/>
</dbReference>
<dbReference type="Pfam" id="PF18937">
    <property type="entry name" value="DUF5685"/>
    <property type="match status" value="1"/>
</dbReference>
<organism evidence="1 2">
    <name type="scientific">Formimonas warabiya</name>
    <dbReference type="NCBI Taxonomy" id="1761012"/>
    <lineage>
        <taxon>Bacteria</taxon>
        <taxon>Bacillati</taxon>
        <taxon>Bacillota</taxon>
        <taxon>Clostridia</taxon>
        <taxon>Eubacteriales</taxon>
        <taxon>Peptococcaceae</taxon>
        <taxon>Candidatus Formimonas</taxon>
    </lineage>
</organism>
<keyword evidence="2" id="KW-1185">Reference proteome</keyword>
<dbReference type="AlphaFoldDB" id="A0A3G1L0L0"/>
<reference evidence="1 2" key="1">
    <citation type="submission" date="2016-10" db="EMBL/GenBank/DDBJ databases">
        <title>Complete Genome Sequence of Peptococcaceae strain DCMF.</title>
        <authorList>
            <person name="Edwards R.J."/>
            <person name="Holland S.I."/>
            <person name="Deshpande N.P."/>
            <person name="Wong Y.K."/>
            <person name="Ertan H."/>
            <person name="Manefield M."/>
            <person name="Russell T.L."/>
            <person name="Lee M.J."/>
        </authorList>
    </citation>
    <scope>NUCLEOTIDE SEQUENCE [LARGE SCALE GENOMIC DNA]</scope>
    <source>
        <strain evidence="1 2">DCMF</strain>
    </source>
</reference>
<dbReference type="KEGG" id="fwa:DCMF_28590"/>
<dbReference type="Proteomes" id="UP000323521">
    <property type="component" value="Chromosome"/>
</dbReference>
<dbReference type="OrthoDB" id="1722540at2"/>
<proteinExistence type="predicted"/>
<evidence type="ECO:0000313" key="2">
    <source>
        <dbReference type="Proteomes" id="UP000323521"/>
    </source>
</evidence>